<feature type="transmembrane region" description="Helical" evidence="1">
    <location>
        <begin position="239"/>
        <end position="258"/>
    </location>
</feature>
<dbReference type="EMBL" id="BQNB010009884">
    <property type="protein sequence ID" value="GJS69740.1"/>
    <property type="molecule type" value="Genomic_DNA"/>
</dbReference>
<protein>
    <recommendedName>
        <fullName evidence="4">Transmembrane protein</fullName>
    </recommendedName>
</protein>
<feature type="transmembrane region" description="Helical" evidence="1">
    <location>
        <begin position="270"/>
        <end position="295"/>
    </location>
</feature>
<gene>
    <name evidence="2" type="ORF">Tco_0702581</name>
</gene>
<feature type="transmembrane region" description="Helical" evidence="1">
    <location>
        <begin position="101"/>
        <end position="126"/>
    </location>
</feature>
<keyword evidence="1" id="KW-0812">Transmembrane</keyword>
<feature type="transmembrane region" description="Helical" evidence="1">
    <location>
        <begin position="147"/>
        <end position="175"/>
    </location>
</feature>
<reference evidence="2" key="2">
    <citation type="submission" date="2022-01" db="EMBL/GenBank/DDBJ databases">
        <authorList>
            <person name="Yamashiro T."/>
            <person name="Shiraishi A."/>
            <person name="Satake H."/>
            <person name="Nakayama K."/>
        </authorList>
    </citation>
    <scope>NUCLEOTIDE SEQUENCE</scope>
</reference>
<reference evidence="2" key="1">
    <citation type="journal article" date="2022" name="Int. J. Mol. Sci.">
        <title>Draft Genome of Tanacetum Coccineum: Genomic Comparison of Closely Related Tanacetum-Family Plants.</title>
        <authorList>
            <person name="Yamashiro T."/>
            <person name="Shiraishi A."/>
            <person name="Nakayama K."/>
            <person name="Satake H."/>
        </authorList>
    </citation>
    <scope>NUCLEOTIDE SEQUENCE</scope>
</reference>
<keyword evidence="3" id="KW-1185">Reference proteome</keyword>
<organism evidence="2 3">
    <name type="scientific">Tanacetum coccineum</name>
    <dbReference type="NCBI Taxonomy" id="301880"/>
    <lineage>
        <taxon>Eukaryota</taxon>
        <taxon>Viridiplantae</taxon>
        <taxon>Streptophyta</taxon>
        <taxon>Embryophyta</taxon>
        <taxon>Tracheophyta</taxon>
        <taxon>Spermatophyta</taxon>
        <taxon>Magnoliopsida</taxon>
        <taxon>eudicotyledons</taxon>
        <taxon>Gunneridae</taxon>
        <taxon>Pentapetalae</taxon>
        <taxon>asterids</taxon>
        <taxon>campanulids</taxon>
        <taxon>Asterales</taxon>
        <taxon>Asteraceae</taxon>
        <taxon>Asteroideae</taxon>
        <taxon>Anthemideae</taxon>
        <taxon>Anthemidinae</taxon>
        <taxon>Tanacetum</taxon>
    </lineage>
</organism>
<comment type="caution">
    <text evidence="2">The sequence shown here is derived from an EMBL/GenBank/DDBJ whole genome shotgun (WGS) entry which is preliminary data.</text>
</comment>
<feature type="transmembrane region" description="Helical" evidence="1">
    <location>
        <begin position="181"/>
        <end position="200"/>
    </location>
</feature>
<sequence length="319" mass="35910">MENKPIPQFQSSLGFIGIIKESFKTAIRNQKLLVPTLLLVFLTSSQLDFAQKTLLAPVVRDFLLQLGKHPYIVQDFTYSTIDHHIYDGALDGLREILLAKFVLMAIASIITLVFLIVSVSSTYEAYTAKLLGPKDIFLKIKESWKRPIVTSFYMTLLSLGLAFFYTTSIVVSSILAVNSCAMMILGAMITLSIPICYYYVATLWTVSMIVSVLEDGVGGLKAIWRAAELIKGKRLQASLMMVLFSIAYGLVLLMATFLRSYSRSMSAPLVIMIPFTNGFYCLLKLFMFVVYTVFYHERRTSHDEKEWKGVYIPITSGDV</sequence>
<keyword evidence="1" id="KW-1133">Transmembrane helix</keyword>
<evidence type="ECO:0000313" key="2">
    <source>
        <dbReference type="EMBL" id="GJS69740.1"/>
    </source>
</evidence>
<evidence type="ECO:0008006" key="4">
    <source>
        <dbReference type="Google" id="ProtNLM"/>
    </source>
</evidence>
<evidence type="ECO:0000256" key="1">
    <source>
        <dbReference type="SAM" id="Phobius"/>
    </source>
</evidence>
<evidence type="ECO:0000313" key="3">
    <source>
        <dbReference type="Proteomes" id="UP001151760"/>
    </source>
</evidence>
<dbReference type="PANTHER" id="PTHR33133">
    <property type="entry name" value="OS08G0107100 PROTEIN-RELATED"/>
    <property type="match status" value="1"/>
</dbReference>
<dbReference type="Proteomes" id="UP001151760">
    <property type="component" value="Unassembled WGS sequence"/>
</dbReference>
<proteinExistence type="predicted"/>
<dbReference type="PANTHER" id="PTHR33133:SF39">
    <property type="entry name" value="ABC TRANSPORTER PERMEASE"/>
    <property type="match status" value="1"/>
</dbReference>
<accession>A0ABQ4XXF6</accession>
<name>A0ABQ4XXF6_9ASTR</name>
<keyword evidence="1" id="KW-0472">Membrane</keyword>